<dbReference type="EMBL" id="CP064942">
    <property type="protein sequence ID" value="QPH55494.1"/>
    <property type="molecule type" value="Genomic_DNA"/>
</dbReference>
<organism evidence="1 2">
    <name type="scientific">Pontivivens ytuae</name>
    <dbReference type="NCBI Taxonomy" id="2789856"/>
    <lineage>
        <taxon>Bacteria</taxon>
        <taxon>Pseudomonadati</taxon>
        <taxon>Pseudomonadota</taxon>
        <taxon>Alphaproteobacteria</taxon>
        <taxon>Rhodobacterales</taxon>
        <taxon>Paracoccaceae</taxon>
        <taxon>Pontivivens</taxon>
    </lineage>
</organism>
<evidence type="ECO:0000313" key="1">
    <source>
        <dbReference type="EMBL" id="QPH55494.1"/>
    </source>
</evidence>
<proteinExistence type="predicted"/>
<gene>
    <name evidence="1" type="ORF">I0K15_07090</name>
</gene>
<dbReference type="Proteomes" id="UP000594800">
    <property type="component" value="Chromosome"/>
</dbReference>
<dbReference type="KEGG" id="poz:I0K15_07090"/>
<dbReference type="Gene3D" id="3.40.50.300">
    <property type="entry name" value="P-loop containing nucleotide triphosphate hydrolases"/>
    <property type="match status" value="1"/>
</dbReference>
<sequence length="355" mass="37351">MTINTTFFDMTRLERAKWAFTTRRVARGDVRGVSADLTDAQPGDLILCEIVEIGQHKKIQLADRRNAASYPGDLVVLCLGDRYAPDQFMARAVVVGEVAHLAAGGGVVGTVEAAHDRMDAPTTLRPLGVLIDEAGARLNIGAYALQPMSAPEDVTVIGVFGASMNSGKTTAASSLAHGLQRAGYATVGVKATGTGAFGDFNAFEDAGVTAMDFSDAGMATTFRMPLERIEAGFETLIGHAAAGGAQVVVVEIADGVFQRETRAILAGSRIRRRLDGILFAAPDALSALGGTMVLERHGLTPFAISGMVTCSPLARAEAEEVTGLPLLAREDLWSAEVIEQVVAPLMRNRVGQRAA</sequence>
<dbReference type="AlphaFoldDB" id="A0A7S9LUI1"/>
<name>A0A7S9LUI1_9RHOB</name>
<evidence type="ECO:0000313" key="2">
    <source>
        <dbReference type="Proteomes" id="UP000594800"/>
    </source>
</evidence>
<dbReference type="SUPFAM" id="SSF52540">
    <property type="entry name" value="P-loop containing nucleoside triphosphate hydrolases"/>
    <property type="match status" value="1"/>
</dbReference>
<protein>
    <submittedName>
        <fullName evidence="1">DUF1611 domain-containing protein</fullName>
    </submittedName>
</protein>
<dbReference type="InterPro" id="IPR027417">
    <property type="entry name" value="P-loop_NTPase"/>
</dbReference>
<dbReference type="RefSeq" id="WP_196104693.1">
    <property type="nucleotide sequence ID" value="NZ_CP064942.1"/>
</dbReference>
<keyword evidence="2" id="KW-1185">Reference proteome</keyword>
<accession>A0A7S9LUI1</accession>
<reference evidence="1 2" key="1">
    <citation type="submission" date="2020-11" db="EMBL/GenBank/DDBJ databases">
        <title>Description of Pontivivens ytuae sp. nov. isolated from deep sea sediment of Mariana Trench.</title>
        <authorList>
            <person name="Wang Z."/>
            <person name="Sun Q.-L."/>
            <person name="Xu X.-D."/>
            <person name="Tang Y.-Z."/>
            <person name="Zhang J."/>
        </authorList>
    </citation>
    <scope>NUCLEOTIDE SEQUENCE [LARGE SCALE GENOMIC DNA]</scope>
    <source>
        <strain evidence="1 2">MT2928</strain>
    </source>
</reference>